<gene>
    <name evidence="4" type="primary">LOC114249562</name>
</gene>
<protein>
    <submittedName>
        <fullName evidence="4">ATPase family AAA domain-containing protein 5 isoform X1</fullName>
    </submittedName>
</protein>
<sequence length="1253" mass="144095">MTSFCELTSAVIEESIKSKFSKKIHKNHHSFAFVAKHIAHKHKCSKALKRKLKKYKLRHDGQEDQDVLDVSETLISSLTIKSPGKTDSEDSLSNENNLKPINYLFKMVRKRKTQMPIQNYNSEFKENPEEITNFNKGTVDTDISNSTSSKTLEKKHTNAFKLLMDSRNKSIGSNSPGKDKPDEESADLSDKKSTKAKRMLMLQKMAETKGSLKKKEVEEFHEKCIKRKLEERAQNFKSMLLNQESKLRTNKEYNQEADDTTDKLNEISSGRNDRALQLINIFEEPEIEANISKKNKNPLSKEDEEFLKKLSPSIKKKENMLCYFKKVEKESISPIESETENTVIKVKLATRSKKKSKKKKNDLKSIAKCDNINDSEINQETSIVNCLESSTDQHFVEKGRKFINKSKRKRNYVEFKKAKQDCEKSHIAACNEERPKRNVKKPIKYIDNVFPSSSDEELHIFTPKKKKPSEPILQSDSPKKHKAVDKLNSVQKMRSKVTQKERKLGLKKDVKLAPIFNPKHPFNSVENEAKQKFLQSGVPEQIKKMISQQKSKDVFVDYFPVVVHVQQRNRAEVTHVKDLPKSVDPFDSSDIDNLIPINGSFREIINNRYHFYKAKEAPIVNKSIKELLQHMKTLKPNFPVYRTYRLLRDKKKGELKDNSFLNLDNSIEVLNGLIEISNDNPDQLSWIDKYRATSTNQIIGNYETIKELKKWLISWNENQLQSKQRLDSDCDSSDFYNSDTDSRDTIKNGNNLVILTGPVGSGKTSSVYAVAAELAIKVIEVNASTKRNGKIILQDLREATKSHKVNRTANSFENSQKSQEIVILDVPKKRGRTKKTVEKNDKTEKHSDKKHSINFSQNSQEVMRTDSSLILIDDADIVFEQDDGFCSAIVQIVQSSKRPVILVTSSFSCPHLQRFLLSGKILKFNQLMPRLLGPWLDVMCLVENGSCYPGTGARFLDYFKGDIRKTINCLQFYTSPVKIVANDVPQIDFKSQHDDEKSSMSWADRDEMEEMNIESSITSENTTYLWHQFQHTHLVSDENILNIWWNLPQLLNINNDSNIIENTAKRHSNGDLQSLAATIDTISLADYFCPRNNHNTDVVSKLWYSKESPTVLEQENFDEYRNSDQSSIEISQALTSISLINAQKRFKVDSSYEIYFPGIITQRVRDAVLSRHNNLTACLNPSVVLDRKSLALDYWPSCRSICSIEKTKSDSNSKRKNRFCHYLKSVNVQCRSECFDNLSDSLNINNKRNFSFK</sequence>
<dbReference type="OrthoDB" id="9996895at2759"/>
<dbReference type="GO" id="GO:0005634">
    <property type="term" value="C:nucleus"/>
    <property type="evidence" value="ECO:0007669"/>
    <property type="project" value="TreeGrafter"/>
</dbReference>
<feature type="region of interest" description="Disordered" evidence="1">
    <location>
        <begin position="133"/>
        <end position="152"/>
    </location>
</feature>
<feature type="compositionally biased region" description="Polar residues" evidence="1">
    <location>
        <begin position="133"/>
        <end position="150"/>
    </location>
</feature>
<organism evidence="3 4">
    <name type="scientific">Bombyx mandarina</name>
    <name type="common">Wild silk moth</name>
    <name type="synonym">Wild silkworm</name>
    <dbReference type="NCBI Taxonomy" id="7092"/>
    <lineage>
        <taxon>Eukaryota</taxon>
        <taxon>Metazoa</taxon>
        <taxon>Ecdysozoa</taxon>
        <taxon>Arthropoda</taxon>
        <taxon>Hexapoda</taxon>
        <taxon>Insecta</taxon>
        <taxon>Pterygota</taxon>
        <taxon>Neoptera</taxon>
        <taxon>Endopterygota</taxon>
        <taxon>Lepidoptera</taxon>
        <taxon>Glossata</taxon>
        <taxon>Ditrysia</taxon>
        <taxon>Bombycoidea</taxon>
        <taxon>Bombycidae</taxon>
        <taxon>Bombycinae</taxon>
        <taxon>Bombyx</taxon>
    </lineage>
</organism>
<feature type="compositionally biased region" description="Basic and acidic residues" evidence="1">
    <location>
        <begin position="835"/>
        <end position="851"/>
    </location>
</feature>
<dbReference type="Pfam" id="PF00004">
    <property type="entry name" value="AAA"/>
    <property type="match status" value="1"/>
</dbReference>
<dbReference type="RefSeq" id="XP_028038986.1">
    <property type="nucleotide sequence ID" value="XM_028183185.1"/>
</dbReference>
<feature type="domain" description="AAA+ ATPase" evidence="2">
    <location>
        <begin position="749"/>
        <end position="927"/>
    </location>
</feature>
<name>A0A6J2K9M1_BOMMA</name>
<dbReference type="GO" id="GO:0016887">
    <property type="term" value="F:ATP hydrolysis activity"/>
    <property type="evidence" value="ECO:0007669"/>
    <property type="project" value="InterPro"/>
</dbReference>
<reference evidence="4" key="1">
    <citation type="submission" date="2025-08" db="UniProtKB">
        <authorList>
            <consortium name="RefSeq"/>
        </authorList>
    </citation>
    <scope>IDENTIFICATION</scope>
    <source>
        <tissue evidence="4">Silk gland</tissue>
    </source>
</reference>
<feature type="compositionally biased region" description="Basic and acidic residues" evidence="1">
    <location>
        <begin position="177"/>
        <end position="193"/>
    </location>
</feature>
<dbReference type="InterPro" id="IPR003959">
    <property type="entry name" value="ATPase_AAA_core"/>
</dbReference>
<dbReference type="PANTHER" id="PTHR23389:SF21">
    <property type="entry name" value="ATPASE FAMILY AAA DOMAIN-CONTAINING PROTEIN 5"/>
    <property type="match status" value="1"/>
</dbReference>
<dbReference type="SMART" id="SM00382">
    <property type="entry name" value="AAA"/>
    <property type="match status" value="1"/>
</dbReference>
<feature type="region of interest" description="Disordered" evidence="1">
    <location>
        <begin position="831"/>
        <end position="851"/>
    </location>
</feature>
<dbReference type="SUPFAM" id="SSF52540">
    <property type="entry name" value="P-loop containing nucleoside triphosphate hydrolases"/>
    <property type="match status" value="1"/>
</dbReference>
<dbReference type="GeneID" id="114249562"/>
<dbReference type="InterPro" id="IPR003593">
    <property type="entry name" value="AAA+_ATPase"/>
</dbReference>
<evidence type="ECO:0000259" key="2">
    <source>
        <dbReference type="SMART" id="SM00382"/>
    </source>
</evidence>
<accession>A0A6J2K9M1</accession>
<dbReference type="GO" id="GO:0061860">
    <property type="term" value="F:DNA clamp unloader activity"/>
    <property type="evidence" value="ECO:0007669"/>
    <property type="project" value="TreeGrafter"/>
</dbReference>
<dbReference type="GO" id="GO:0005524">
    <property type="term" value="F:ATP binding"/>
    <property type="evidence" value="ECO:0007669"/>
    <property type="project" value="InterPro"/>
</dbReference>
<dbReference type="GO" id="GO:0003677">
    <property type="term" value="F:DNA binding"/>
    <property type="evidence" value="ECO:0007669"/>
    <property type="project" value="TreeGrafter"/>
</dbReference>
<dbReference type="CTD" id="39770"/>
<dbReference type="InterPro" id="IPR027417">
    <property type="entry name" value="P-loop_NTPase"/>
</dbReference>
<evidence type="ECO:0000313" key="4">
    <source>
        <dbReference type="RefSeq" id="XP_028038986.1"/>
    </source>
</evidence>
<evidence type="ECO:0000256" key="1">
    <source>
        <dbReference type="SAM" id="MobiDB-lite"/>
    </source>
</evidence>
<feature type="region of interest" description="Disordered" evidence="1">
    <location>
        <begin position="164"/>
        <end position="194"/>
    </location>
</feature>
<dbReference type="PANTHER" id="PTHR23389">
    <property type="entry name" value="CHROMOSOME TRANSMISSION FIDELITY FACTOR 18"/>
    <property type="match status" value="1"/>
</dbReference>
<dbReference type="CDD" id="cd00009">
    <property type="entry name" value="AAA"/>
    <property type="match status" value="1"/>
</dbReference>
<dbReference type="Proteomes" id="UP000504629">
    <property type="component" value="Unplaced"/>
</dbReference>
<dbReference type="KEGG" id="bman:114249562"/>
<keyword evidence="3" id="KW-1185">Reference proteome</keyword>
<dbReference type="AlphaFoldDB" id="A0A6J2K9M1"/>
<proteinExistence type="predicted"/>
<evidence type="ECO:0000313" key="3">
    <source>
        <dbReference type="Proteomes" id="UP000504629"/>
    </source>
</evidence>
<dbReference type="Gene3D" id="3.40.50.300">
    <property type="entry name" value="P-loop containing nucleotide triphosphate hydrolases"/>
    <property type="match status" value="1"/>
</dbReference>